<dbReference type="AlphaFoldDB" id="A0A1F6A6S6"/>
<reference evidence="2 3" key="1">
    <citation type="journal article" date="2016" name="Nat. Commun.">
        <title>Thousands of microbial genomes shed light on interconnected biogeochemical processes in an aquifer system.</title>
        <authorList>
            <person name="Anantharaman K."/>
            <person name="Brown C.T."/>
            <person name="Hug L.A."/>
            <person name="Sharon I."/>
            <person name="Castelle C.J."/>
            <person name="Probst A.J."/>
            <person name="Thomas B.C."/>
            <person name="Singh A."/>
            <person name="Wilkins M.J."/>
            <person name="Karaoz U."/>
            <person name="Brodie E.L."/>
            <person name="Williams K.H."/>
            <person name="Hubbard S.S."/>
            <person name="Banfield J.F."/>
        </authorList>
    </citation>
    <scope>NUCLEOTIDE SEQUENCE [LARGE SCALE GENOMIC DNA]</scope>
</reference>
<organism evidence="2 3">
    <name type="scientific">Candidatus Gottesmanbacteria bacterium RIFCSPHIGHO2_02_FULL_40_13</name>
    <dbReference type="NCBI Taxonomy" id="1798384"/>
    <lineage>
        <taxon>Bacteria</taxon>
        <taxon>Candidatus Gottesmaniibacteriota</taxon>
    </lineage>
</organism>
<feature type="domain" description="Transposase IS200-like" evidence="1">
    <location>
        <begin position="11"/>
        <end position="155"/>
    </location>
</feature>
<dbReference type="Gene3D" id="3.30.70.1290">
    <property type="entry name" value="Transposase IS200-like"/>
    <property type="match status" value="1"/>
</dbReference>
<protein>
    <recommendedName>
        <fullName evidence="1">Transposase IS200-like domain-containing protein</fullName>
    </recommendedName>
</protein>
<dbReference type="Pfam" id="PF01797">
    <property type="entry name" value="Y1_Tnp"/>
    <property type="match status" value="1"/>
</dbReference>
<dbReference type="EMBL" id="MFJN01000047">
    <property type="protein sequence ID" value="OGG20415.1"/>
    <property type="molecule type" value="Genomic_DNA"/>
</dbReference>
<dbReference type="InterPro" id="IPR036515">
    <property type="entry name" value="Transposase_17_sf"/>
</dbReference>
<evidence type="ECO:0000313" key="3">
    <source>
        <dbReference type="Proteomes" id="UP000177092"/>
    </source>
</evidence>
<name>A0A1F6A6S6_9BACT</name>
<evidence type="ECO:0000313" key="2">
    <source>
        <dbReference type="EMBL" id="OGG20415.1"/>
    </source>
</evidence>
<dbReference type="InterPro" id="IPR002686">
    <property type="entry name" value="Transposase_17"/>
</dbReference>
<dbReference type="SUPFAM" id="SSF143422">
    <property type="entry name" value="Transposase IS200-like"/>
    <property type="match status" value="1"/>
</dbReference>
<dbReference type="PANTHER" id="PTHR34322:SF2">
    <property type="entry name" value="TRANSPOSASE IS200-LIKE DOMAIN-CONTAINING PROTEIN"/>
    <property type="match status" value="1"/>
</dbReference>
<accession>A0A1F6A6S6</accession>
<dbReference type="PANTHER" id="PTHR34322">
    <property type="entry name" value="TRANSPOSASE, Y1_TNP DOMAIN-CONTAINING"/>
    <property type="match status" value="1"/>
</dbReference>
<dbReference type="Proteomes" id="UP000177092">
    <property type="component" value="Unassembled WGS sequence"/>
</dbReference>
<proteinExistence type="predicted"/>
<dbReference type="STRING" id="1798384.A3D03_01600"/>
<dbReference type="GO" id="GO:0003677">
    <property type="term" value="F:DNA binding"/>
    <property type="evidence" value="ECO:0007669"/>
    <property type="project" value="InterPro"/>
</dbReference>
<dbReference type="SMART" id="SM01321">
    <property type="entry name" value="Y1_Tnp"/>
    <property type="match status" value="1"/>
</dbReference>
<dbReference type="GO" id="GO:0006313">
    <property type="term" value="P:DNA transposition"/>
    <property type="evidence" value="ECO:0007669"/>
    <property type="project" value="InterPro"/>
</dbReference>
<dbReference type="GO" id="GO:0004803">
    <property type="term" value="F:transposase activity"/>
    <property type="evidence" value="ECO:0007669"/>
    <property type="project" value="InterPro"/>
</dbReference>
<gene>
    <name evidence="2" type="ORF">A3D03_01600</name>
</gene>
<sequence length="232" mass="27361">MPRKNVRKIYVKDGIYHIYNRGVEKRVIFLEDNDYKYFLKLLKDSLSIPSQPPKINFTVTFKGQTFKGVPRQPKNFTDKIILLAYCLMPNHFHLLIKQTNDTTIKKFMQSVSTRYSMYFNKKYDRVGSLFQSAYRAILVQEERYLLHLSRYIHQNPSESGQKLKDSYSSYADYLNLRNTNWINKTIILSNFNNKKVNSLNIPSHINSYQSFVEDSEIVSEDMLGNIILDDLD</sequence>
<evidence type="ECO:0000259" key="1">
    <source>
        <dbReference type="SMART" id="SM01321"/>
    </source>
</evidence>
<comment type="caution">
    <text evidence="2">The sequence shown here is derived from an EMBL/GenBank/DDBJ whole genome shotgun (WGS) entry which is preliminary data.</text>
</comment>